<dbReference type="AlphaFoldDB" id="A0A397DPX0"/>
<evidence type="ECO:0000256" key="2">
    <source>
        <dbReference type="ARBA" id="ARBA00022723"/>
    </source>
</evidence>
<dbReference type="PANTHER" id="PTHR23080">
    <property type="entry name" value="THAP DOMAIN PROTEIN"/>
    <property type="match status" value="1"/>
</dbReference>
<dbReference type="VEuPathDB" id="FungiDB:H257_08240"/>
<dbReference type="Pfam" id="PF13359">
    <property type="entry name" value="DDE_Tnp_4"/>
    <property type="match status" value="1"/>
</dbReference>
<proteinExistence type="predicted"/>
<name>A0A397DPX0_APHAT</name>
<protein>
    <recommendedName>
        <fullName evidence="4">DDE Tnp4 domain-containing protein</fullName>
    </recommendedName>
</protein>
<reference evidence="7 8" key="1">
    <citation type="submission" date="2018-08" db="EMBL/GenBank/DDBJ databases">
        <title>Aphanomyces genome sequencing and annotation.</title>
        <authorList>
            <person name="Minardi D."/>
            <person name="Oidtmann B."/>
            <person name="Van Der Giezen M."/>
            <person name="Studholme D.J."/>
        </authorList>
    </citation>
    <scope>NUCLEOTIDE SEQUENCE [LARGE SCALE GENOMIC DNA]</scope>
    <source>
        <strain evidence="5 7">D2</strain>
        <strain evidence="6 8">FDL457</strain>
    </source>
</reference>
<evidence type="ECO:0000313" key="6">
    <source>
        <dbReference type="EMBL" id="RHZ12868.1"/>
    </source>
</evidence>
<dbReference type="Proteomes" id="UP000286510">
    <property type="component" value="Unassembled WGS sequence"/>
</dbReference>
<evidence type="ECO:0000313" key="7">
    <source>
        <dbReference type="Proteomes" id="UP000266643"/>
    </source>
</evidence>
<evidence type="ECO:0000313" key="8">
    <source>
        <dbReference type="Proteomes" id="UP000286510"/>
    </source>
</evidence>
<evidence type="ECO:0000256" key="1">
    <source>
        <dbReference type="ARBA" id="ARBA00001968"/>
    </source>
</evidence>
<evidence type="ECO:0000259" key="4">
    <source>
        <dbReference type="Pfam" id="PF13359"/>
    </source>
</evidence>
<gene>
    <name evidence="6" type="ORF">DYB26_013415</name>
    <name evidence="5" type="ORF">DYB30_013869</name>
</gene>
<dbReference type="InterPro" id="IPR027806">
    <property type="entry name" value="HARBI1_dom"/>
</dbReference>
<comment type="cofactor">
    <cofactor evidence="1">
        <name>a divalent metal cation</name>
        <dbReference type="ChEBI" id="CHEBI:60240"/>
    </cofactor>
</comment>
<keyword evidence="2" id="KW-0479">Metal-binding</keyword>
<organism evidence="5 7">
    <name type="scientific">Aphanomyces astaci</name>
    <name type="common">Crayfish plague agent</name>
    <dbReference type="NCBI Taxonomy" id="112090"/>
    <lineage>
        <taxon>Eukaryota</taxon>
        <taxon>Sar</taxon>
        <taxon>Stramenopiles</taxon>
        <taxon>Oomycota</taxon>
        <taxon>Saprolegniomycetes</taxon>
        <taxon>Saprolegniales</taxon>
        <taxon>Verrucalvaceae</taxon>
        <taxon>Aphanomyces</taxon>
    </lineage>
</organism>
<evidence type="ECO:0000313" key="5">
    <source>
        <dbReference type="EMBL" id="RHY68995.1"/>
    </source>
</evidence>
<dbReference type="Proteomes" id="UP000266643">
    <property type="component" value="Unassembled WGS sequence"/>
</dbReference>
<evidence type="ECO:0000256" key="3">
    <source>
        <dbReference type="SAM" id="MobiDB-lite"/>
    </source>
</evidence>
<feature type="region of interest" description="Disordered" evidence="3">
    <location>
        <begin position="416"/>
        <end position="444"/>
    </location>
</feature>
<dbReference type="EMBL" id="QUTF01014473">
    <property type="protein sequence ID" value="RHZ12868.1"/>
    <property type="molecule type" value="Genomic_DNA"/>
</dbReference>
<feature type="compositionally biased region" description="Polar residues" evidence="3">
    <location>
        <begin position="429"/>
        <end position="444"/>
    </location>
</feature>
<comment type="caution">
    <text evidence="5">The sequence shown here is derived from an EMBL/GenBank/DDBJ whole genome shotgun (WGS) entry which is preliminary data.</text>
</comment>
<dbReference type="GO" id="GO:0046872">
    <property type="term" value="F:metal ion binding"/>
    <property type="evidence" value="ECO:0007669"/>
    <property type="project" value="UniProtKB-KW"/>
</dbReference>
<accession>A0A397DPX0</accession>
<feature type="domain" description="DDE Tnp4" evidence="4">
    <location>
        <begin position="187"/>
        <end position="359"/>
    </location>
</feature>
<dbReference type="EMBL" id="QUTD01004258">
    <property type="protein sequence ID" value="RHY68995.1"/>
    <property type="molecule type" value="Genomic_DNA"/>
</dbReference>
<sequence length="444" mass="50312">MPPRATHRSQLTVRNINQGVALLESLYQQRRAKRARYSTVREDEPDDDLDSALPVFIAFFNARGADGIMTMTNFSPSEFNVLWADISLYVNKSWNVGSGRKCEVSNRDMLFMLLTTMKTSGSWDIVATIFKEASPTFQQRVMNFVRVLHPFVMRKYVNALADKWTMLLLSTSGQRFANYPYARYATDVTSQQTNVPSGSYADKKVYYSGKHSLYGHKVELSVLPNGFAINCTKHYKGSMSDKTIFDENLDFHMVCLTKQANEDRIDDPDHATRQWAVLADKGYQGIQRDLRAVIPIKKPAGGILTMDDIRTNDRIATDRVIVENFFGRLKTLWAICSHCYRWTRQNYDVLFQTCVAMTNVHIRMHPLRADDGDVNVQYVNRLNAIGTKTVKGKKSSARTYRSKRKARLSLIMPAESSMAAGDAGGSDTDLGSNSENESSSRLFF</sequence>